<dbReference type="PATRIC" id="fig|1618207.4.peg.694"/>
<dbReference type="InterPro" id="IPR002347">
    <property type="entry name" value="SDR_fam"/>
</dbReference>
<comment type="similarity">
    <text evidence="1">Belongs to the short-chain dehydrogenases/reductases (SDR) family.</text>
</comment>
<dbReference type="Gene3D" id="3.40.50.720">
    <property type="entry name" value="NAD(P)-binding Rossmann-like Domain"/>
    <property type="match status" value="1"/>
</dbReference>
<dbReference type="SUPFAM" id="SSF51735">
    <property type="entry name" value="NAD(P)-binding Rossmann-fold domains"/>
    <property type="match status" value="1"/>
</dbReference>
<evidence type="ECO:0000256" key="1">
    <source>
        <dbReference type="ARBA" id="ARBA00006484"/>
    </source>
</evidence>
<dbReference type="PANTHER" id="PTHR43477:SF1">
    <property type="entry name" value="DIHYDROANTICAPSIN 7-DEHYDROGENASE"/>
    <property type="match status" value="1"/>
</dbReference>
<dbReference type="RefSeq" id="WP_045073655.1">
    <property type="nucleotide sequence ID" value="NZ_CP011005.1"/>
</dbReference>
<dbReference type="EMBL" id="CP011005">
    <property type="protein sequence ID" value="AJT40796.1"/>
    <property type="molecule type" value="Genomic_DNA"/>
</dbReference>
<dbReference type="STRING" id="1618207.UM93_03385"/>
<accession>A0A0D4BXE8</accession>
<dbReference type="HOGENOM" id="CLU_097939_0_0_11"/>
<evidence type="ECO:0000313" key="4">
    <source>
        <dbReference type="Proteomes" id="UP000061839"/>
    </source>
</evidence>
<dbReference type="PROSITE" id="PS00061">
    <property type="entry name" value="ADH_SHORT"/>
    <property type="match status" value="1"/>
</dbReference>
<name>A0A0D4BXE8_9MICC</name>
<keyword evidence="2" id="KW-0560">Oxidoreductase</keyword>
<organism evidence="3 4">
    <name type="scientific">Psychromicrobium lacuslunae</name>
    <dbReference type="NCBI Taxonomy" id="1618207"/>
    <lineage>
        <taxon>Bacteria</taxon>
        <taxon>Bacillati</taxon>
        <taxon>Actinomycetota</taxon>
        <taxon>Actinomycetes</taxon>
        <taxon>Micrococcales</taxon>
        <taxon>Micrococcaceae</taxon>
        <taxon>Psychromicrobium</taxon>
    </lineage>
</organism>
<gene>
    <name evidence="3" type="ORF">UM93_03385</name>
</gene>
<dbReference type="InterPro" id="IPR036291">
    <property type="entry name" value="NAD(P)-bd_dom_sf"/>
</dbReference>
<dbReference type="CDD" id="cd05233">
    <property type="entry name" value="SDR_c"/>
    <property type="match status" value="1"/>
</dbReference>
<dbReference type="InterPro" id="IPR051122">
    <property type="entry name" value="SDR_DHRS6-like"/>
</dbReference>
<dbReference type="Pfam" id="PF00106">
    <property type="entry name" value="adh_short"/>
    <property type="match status" value="1"/>
</dbReference>
<sequence>MKTILIAGGSSAAGIATARALVGAGYRVVTVGSSAARIESAAKASGASPLSADLAEPAAVAELHQKILSDYGPIHGLIHLVGGWRGGGGLAEQNDADWGFLSHNVIETLRITSREFAPDLEQTAGLLAIVSSTSVAKPTAGNANYVAAKAAAEAWTLAIAQGFGKAAEAEQLGEAATTAGQAAAVILRVKSLLTDEMRAAQPERRFPGYTHVDELAARIRTLFEQPAEQLNASVIDLTAD</sequence>
<dbReference type="Proteomes" id="UP000061839">
    <property type="component" value="Chromosome"/>
</dbReference>
<dbReference type="OrthoDB" id="4773823at2"/>
<dbReference type="GO" id="GO:0016491">
    <property type="term" value="F:oxidoreductase activity"/>
    <property type="evidence" value="ECO:0007669"/>
    <property type="project" value="UniProtKB-KW"/>
</dbReference>
<dbReference type="AlphaFoldDB" id="A0A0D4BXE8"/>
<evidence type="ECO:0000256" key="2">
    <source>
        <dbReference type="ARBA" id="ARBA00023002"/>
    </source>
</evidence>
<keyword evidence="4" id="KW-1185">Reference proteome</keyword>
<dbReference type="PANTHER" id="PTHR43477">
    <property type="entry name" value="DIHYDROANTICAPSIN 7-DEHYDROGENASE"/>
    <property type="match status" value="1"/>
</dbReference>
<dbReference type="InterPro" id="IPR020904">
    <property type="entry name" value="Sc_DH/Rdtase_CS"/>
</dbReference>
<reference evidence="3 4" key="1">
    <citation type="journal article" date="2015" name="Genome Announc.">
        <title>Complete Genome Sequencing of Protease-Producing Novel Arthrobacter sp. Strain IHBB 11108 Using PacBio Single-Molecule Real-Time Sequencing Technology.</title>
        <authorList>
            <person name="Kiran S."/>
            <person name="Swarnkar M.K."/>
            <person name="Pal M."/>
            <person name="Thakur R."/>
            <person name="Tewari R."/>
            <person name="Singh A.K."/>
            <person name="Gulati A."/>
        </authorList>
    </citation>
    <scope>NUCLEOTIDE SEQUENCE [LARGE SCALE GENOMIC DNA]</scope>
    <source>
        <strain evidence="3 4">IHBB 11108</strain>
    </source>
</reference>
<protein>
    <submittedName>
        <fullName evidence="3">Short-chain dehydrogenase</fullName>
    </submittedName>
</protein>
<evidence type="ECO:0000313" key="3">
    <source>
        <dbReference type="EMBL" id="AJT40796.1"/>
    </source>
</evidence>
<proteinExistence type="inferred from homology"/>
<dbReference type="KEGG" id="ari:UM93_03385"/>